<dbReference type="AlphaFoldDB" id="A0A0G1PCI8"/>
<sequence length="48" mass="5355">MVRNLLYRKNGQGLNHHRKPHANVLTPPMRNKPVEVGLTTATAPARAQ</sequence>
<protein>
    <submittedName>
        <fullName evidence="2">Uncharacterized protein</fullName>
    </submittedName>
</protein>
<organism evidence="2 3">
    <name type="scientific">Candidatus Uhrbacteria bacterium GW2011_GWF2_46_218</name>
    <dbReference type="NCBI Taxonomy" id="1619001"/>
    <lineage>
        <taxon>Bacteria</taxon>
        <taxon>Candidatus Uhriibacteriota</taxon>
    </lineage>
</organism>
<comment type="caution">
    <text evidence="2">The sequence shown here is derived from an EMBL/GenBank/DDBJ whole genome shotgun (WGS) entry which is preliminary data.</text>
</comment>
<accession>A0A0G1PCI8</accession>
<evidence type="ECO:0000256" key="1">
    <source>
        <dbReference type="SAM" id="MobiDB-lite"/>
    </source>
</evidence>
<evidence type="ECO:0000313" key="3">
    <source>
        <dbReference type="Proteomes" id="UP000034705"/>
    </source>
</evidence>
<evidence type="ECO:0000313" key="2">
    <source>
        <dbReference type="EMBL" id="KKU30524.1"/>
    </source>
</evidence>
<feature type="region of interest" description="Disordered" evidence="1">
    <location>
        <begin position="9"/>
        <end position="48"/>
    </location>
</feature>
<proteinExistence type="predicted"/>
<dbReference type="EMBL" id="LCMG01000042">
    <property type="protein sequence ID" value="KKU30524.1"/>
    <property type="molecule type" value="Genomic_DNA"/>
</dbReference>
<dbReference type="Proteomes" id="UP000034705">
    <property type="component" value="Unassembled WGS sequence"/>
</dbReference>
<feature type="non-terminal residue" evidence="2">
    <location>
        <position position="48"/>
    </location>
</feature>
<name>A0A0G1PCI8_9BACT</name>
<gene>
    <name evidence="2" type="ORF">UX45_C0042G0001</name>
</gene>
<reference evidence="2 3" key="1">
    <citation type="journal article" date="2015" name="Nature">
        <title>rRNA introns, odd ribosomes, and small enigmatic genomes across a large radiation of phyla.</title>
        <authorList>
            <person name="Brown C.T."/>
            <person name="Hug L.A."/>
            <person name="Thomas B.C."/>
            <person name="Sharon I."/>
            <person name="Castelle C.J."/>
            <person name="Singh A."/>
            <person name="Wilkins M.J."/>
            <person name="Williams K.H."/>
            <person name="Banfield J.F."/>
        </authorList>
    </citation>
    <scope>NUCLEOTIDE SEQUENCE [LARGE SCALE GENOMIC DNA]</scope>
</reference>